<evidence type="ECO:0000313" key="2">
    <source>
        <dbReference type="EMBL" id="EDR09365.1"/>
    </source>
</evidence>
<keyword evidence="1" id="KW-1133">Transmembrane helix</keyword>
<dbReference type="RefSeq" id="XP_001879714.1">
    <property type="nucleotide sequence ID" value="XM_001879679.1"/>
</dbReference>
<accession>B0D7B3</accession>
<dbReference type="Proteomes" id="UP000001194">
    <property type="component" value="Unassembled WGS sequence"/>
</dbReference>
<keyword evidence="1" id="KW-0812">Transmembrane</keyword>
<evidence type="ECO:0000313" key="3">
    <source>
        <dbReference type="Proteomes" id="UP000001194"/>
    </source>
</evidence>
<dbReference type="OrthoDB" id="10402386at2759"/>
<feature type="transmembrane region" description="Helical" evidence="1">
    <location>
        <begin position="50"/>
        <end position="77"/>
    </location>
</feature>
<organism evidence="3">
    <name type="scientific">Laccaria bicolor (strain S238N-H82 / ATCC MYA-4686)</name>
    <name type="common">Bicoloured deceiver</name>
    <name type="synonym">Laccaria laccata var. bicolor</name>
    <dbReference type="NCBI Taxonomy" id="486041"/>
    <lineage>
        <taxon>Eukaryota</taxon>
        <taxon>Fungi</taxon>
        <taxon>Dikarya</taxon>
        <taxon>Basidiomycota</taxon>
        <taxon>Agaricomycotina</taxon>
        <taxon>Agaricomycetes</taxon>
        <taxon>Agaricomycetidae</taxon>
        <taxon>Agaricales</taxon>
        <taxon>Agaricineae</taxon>
        <taxon>Hydnangiaceae</taxon>
        <taxon>Laccaria</taxon>
    </lineage>
</organism>
<dbReference type="HOGENOM" id="CLU_121531_0_0_1"/>
<dbReference type="AlphaFoldDB" id="B0D7B3"/>
<dbReference type="GeneID" id="6075353"/>
<dbReference type="EMBL" id="DS547099">
    <property type="protein sequence ID" value="EDR09365.1"/>
    <property type="molecule type" value="Genomic_DNA"/>
</dbReference>
<feature type="transmembrane region" description="Helical" evidence="1">
    <location>
        <begin position="12"/>
        <end position="30"/>
    </location>
</feature>
<dbReference type="KEGG" id="lbc:LACBIDRAFT_318871"/>
<gene>
    <name evidence="2" type="ORF">LACBIDRAFT_318871</name>
</gene>
<proteinExistence type="predicted"/>
<feature type="transmembrane region" description="Helical" evidence="1">
    <location>
        <begin position="97"/>
        <end position="115"/>
    </location>
</feature>
<evidence type="ECO:0000256" key="1">
    <source>
        <dbReference type="SAM" id="Phobius"/>
    </source>
</evidence>
<dbReference type="InParanoid" id="B0D7B3"/>
<sequence length="145" mass="16062">MSVAHYESFYEAALWAGMALCSLFLAIILYKTTQTFSGTDTLLPFSAPTLTFSVPLFMASMYLFTGCINAGTVYIRLSQSTGLYERLMKWEGNQMDWLVVFLSVVLGLAAGFNFASARNMVRLHWEMKSLAGGEGKRGKKDVEGV</sequence>
<name>B0D7B3_LACBS</name>
<protein>
    <submittedName>
        <fullName evidence="2">Predicted protein</fullName>
    </submittedName>
</protein>
<keyword evidence="1" id="KW-0472">Membrane</keyword>
<keyword evidence="3" id="KW-1185">Reference proteome</keyword>
<reference evidence="2 3" key="1">
    <citation type="journal article" date="2008" name="Nature">
        <title>The genome of Laccaria bicolor provides insights into mycorrhizal symbiosis.</title>
        <authorList>
            <person name="Martin F."/>
            <person name="Aerts A."/>
            <person name="Ahren D."/>
            <person name="Brun A."/>
            <person name="Danchin E.G.J."/>
            <person name="Duchaussoy F."/>
            <person name="Gibon J."/>
            <person name="Kohler A."/>
            <person name="Lindquist E."/>
            <person name="Pereda V."/>
            <person name="Salamov A."/>
            <person name="Shapiro H.J."/>
            <person name="Wuyts J."/>
            <person name="Blaudez D."/>
            <person name="Buee M."/>
            <person name="Brokstein P."/>
            <person name="Canbaeck B."/>
            <person name="Cohen D."/>
            <person name="Courty P.E."/>
            <person name="Coutinho P.M."/>
            <person name="Delaruelle C."/>
            <person name="Detter J.C."/>
            <person name="Deveau A."/>
            <person name="DiFazio S."/>
            <person name="Duplessis S."/>
            <person name="Fraissinet-Tachet L."/>
            <person name="Lucic E."/>
            <person name="Frey-Klett P."/>
            <person name="Fourrey C."/>
            <person name="Feussner I."/>
            <person name="Gay G."/>
            <person name="Grimwood J."/>
            <person name="Hoegger P.J."/>
            <person name="Jain P."/>
            <person name="Kilaru S."/>
            <person name="Labbe J."/>
            <person name="Lin Y.C."/>
            <person name="Legue V."/>
            <person name="Le Tacon F."/>
            <person name="Marmeisse R."/>
            <person name="Melayah D."/>
            <person name="Montanini B."/>
            <person name="Muratet M."/>
            <person name="Nehls U."/>
            <person name="Niculita-Hirzel H."/>
            <person name="Oudot-Le Secq M.P."/>
            <person name="Peter M."/>
            <person name="Quesneville H."/>
            <person name="Rajashekar B."/>
            <person name="Reich M."/>
            <person name="Rouhier N."/>
            <person name="Schmutz J."/>
            <person name="Yin T."/>
            <person name="Chalot M."/>
            <person name="Henrissat B."/>
            <person name="Kuees U."/>
            <person name="Lucas S."/>
            <person name="Van de Peer Y."/>
            <person name="Podila G.K."/>
            <person name="Polle A."/>
            <person name="Pukkila P.J."/>
            <person name="Richardson P.M."/>
            <person name="Rouze P."/>
            <person name="Sanders I.R."/>
            <person name="Stajich J.E."/>
            <person name="Tunlid A."/>
            <person name="Tuskan G."/>
            <person name="Grigoriev I.V."/>
        </authorList>
    </citation>
    <scope>NUCLEOTIDE SEQUENCE [LARGE SCALE GENOMIC DNA]</scope>
    <source>
        <strain evidence="3">S238N-H82 / ATCC MYA-4686</strain>
    </source>
</reference>